<dbReference type="InterPro" id="IPR004506">
    <property type="entry name" value="MnmA-like"/>
</dbReference>
<keyword evidence="5 9" id="KW-0067">ATP-binding</keyword>
<dbReference type="STRING" id="679937.Bcop_0169"/>
<keyword evidence="6 9" id="KW-0694">RNA-binding</keyword>
<comment type="function">
    <text evidence="9">Catalyzes the 2-thiolation of uridine at the wobble position (U34) of tRNA, leading to the formation of s(2)U34.</text>
</comment>
<evidence type="ECO:0000313" key="13">
    <source>
        <dbReference type="Proteomes" id="UP000018439"/>
    </source>
</evidence>
<dbReference type="SUPFAM" id="SSF52402">
    <property type="entry name" value="Adenine nucleotide alpha hydrolases-like"/>
    <property type="match status" value="1"/>
</dbReference>
<feature type="domain" description="tRNA-specific 2-thiouridylase MnmA-like C-terminal" evidence="10">
    <location>
        <begin position="296"/>
        <end position="352"/>
    </location>
</feature>
<dbReference type="GO" id="GO:0005524">
    <property type="term" value="F:ATP binding"/>
    <property type="evidence" value="ECO:0007669"/>
    <property type="project" value="UniProtKB-KW"/>
</dbReference>
<feature type="active site" description="Cysteine persulfide intermediate" evidence="9">
    <location>
        <position position="195"/>
    </location>
</feature>
<feature type="domain" description="tRNA-specific 2-thiouridylase MnmA-like central" evidence="11">
    <location>
        <begin position="203"/>
        <end position="269"/>
    </location>
</feature>
<dbReference type="PANTHER" id="PTHR11933">
    <property type="entry name" value="TRNA 5-METHYLAMINOMETHYL-2-THIOURIDYLATE -METHYLTRANSFERASE"/>
    <property type="match status" value="1"/>
</dbReference>
<dbReference type="Gene3D" id="2.40.30.10">
    <property type="entry name" value="Translation factors"/>
    <property type="match status" value="1"/>
</dbReference>
<feature type="active site" description="Nucleophile" evidence="9">
    <location>
        <position position="98"/>
    </location>
</feature>
<evidence type="ECO:0000256" key="1">
    <source>
        <dbReference type="ARBA" id="ARBA00022555"/>
    </source>
</evidence>
<feature type="binding site" evidence="9">
    <location>
        <position position="122"/>
    </location>
    <ligand>
        <name>ATP</name>
        <dbReference type="ChEBI" id="CHEBI:30616"/>
    </ligand>
</feature>
<evidence type="ECO:0000256" key="4">
    <source>
        <dbReference type="ARBA" id="ARBA00022741"/>
    </source>
</evidence>
<dbReference type="EMBL" id="CM001167">
    <property type="protein sequence ID" value="EGJ70388.1"/>
    <property type="molecule type" value="Genomic_DNA"/>
</dbReference>
<evidence type="ECO:0000256" key="9">
    <source>
        <dbReference type="HAMAP-Rule" id="MF_00144"/>
    </source>
</evidence>
<dbReference type="NCBIfam" id="NF001138">
    <property type="entry name" value="PRK00143.1"/>
    <property type="match status" value="1"/>
</dbReference>
<comment type="caution">
    <text evidence="9">Lacks conserved residue(s) required for the propagation of feature annotation.</text>
</comment>
<dbReference type="PANTHER" id="PTHR11933:SF5">
    <property type="entry name" value="MITOCHONDRIAL TRNA-SPECIFIC 2-THIOURIDYLASE 1"/>
    <property type="match status" value="1"/>
</dbReference>
<dbReference type="Proteomes" id="UP000018439">
    <property type="component" value="Chromosome"/>
</dbReference>
<keyword evidence="9" id="KW-0963">Cytoplasm</keyword>
<gene>
    <name evidence="9" type="primary">mnmA</name>
    <name evidence="12" type="ORF">Bcop_0169</name>
</gene>
<keyword evidence="3 9" id="KW-0819">tRNA processing</keyword>
<dbReference type="HOGENOM" id="CLU_035188_1_0_10"/>
<feature type="disulfide bond" description="Alternate" evidence="9">
    <location>
        <begin position="98"/>
        <end position="195"/>
    </location>
</feature>
<organism evidence="12 13">
    <name type="scientific">Bacteroides coprosuis DSM 18011</name>
    <dbReference type="NCBI Taxonomy" id="679937"/>
    <lineage>
        <taxon>Bacteria</taxon>
        <taxon>Pseudomonadati</taxon>
        <taxon>Bacteroidota</taxon>
        <taxon>Bacteroidia</taxon>
        <taxon>Bacteroidales</taxon>
        <taxon>Bacteroidaceae</taxon>
        <taxon>Bacteroides</taxon>
    </lineage>
</organism>
<comment type="subcellular location">
    <subcellularLocation>
        <location evidence="9">Cytoplasm</location>
    </subcellularLocation>
</comment>
<dbReference type="InterPro" id="IPR014729">
    <property type="entry name" value="Rossmann-like_a/b/a_fold"/>
</dbReference>
<evidence type="ECO:0000259" key="11">
    <source>
        <dbReference type="Pfam" id="PF20259"/>
    </source>
</evidence>
<evidence type="ECO:0000256" key="7">
    <source>
        <dbReference type="ARBA" id="ARBA00023157"/>
    </source>
</evidence>
<name>F3ZPM9_9BACE</name>
<reference evidence="12 13" key="1">
    <citation type="journal article" date="2011" name="Stand. Genomic Sci.">
        <title>Non-contiguous finished genome sequence of Bacteroides coprosuis type strain (PC139).</title>
        <authorList>
            <person name="Land M."/>
            <person name="Held B."/>
            <person name="Gronow S."/>
            <person name="Abt B."/>
            <person name="Lucas S."/>
            <person name="Del Rio T.G."/>
            <person name="Nolan M."/>
            <person name="Tice H."/>
            <person name="Cheng J.F."/>
            <person name="Pitluck S."/>
            <person name="Liolios K."/>
            <person name="Pagani I."/>
            <person name="Ivanova N."/>
            <person name="Mavromatis K."/>
            <person name="Mikhailova N."/>
            <person name="Pati A."/>
            <person name="Tapia R."/>
            <person name="Han C."/>
            <person name="Goodwin L."/>
            <person name="Chen A."/>
            <person name="Palaniappan K."/>
            <person name="Hauser L."/>
            <person name="Brambilla E.M."/>
            <person name="Rohde M."/>
            <person name="Goker M."/>
            <person name="Detter J.C."/>
            <person name="Woyke T."/>
            <person name="Bristow J."/>
            <person name="Eisen J.A."/>
            <person name="Markowitz V."/>
            <person name="Hugenholtz P."/>
            <person name="Kyrpides N.C."/>
            <person name="Klenk H.P."/>
            <person name="Lapidus A."/>
        </authorList>
    </citation>
    <scope>NUCLEOTIDE SEQUENCE</scope>
    <source>
        <strain evidence="12 13">DSM 18011</strain>
    </source>
</reference>
<comment type="similarity">
    <text evidence="9">Belongs to the MnmA/TRMU family.</text>
</comment>
<dbReference type="Gene3D" id="3.40.50.620">
    <property type="entry name" value="HUPs"/>
    <property type="match status" value="1"/>
</dbReference>
<dbReference type="Pfam" id="PF03054">
    <property type="entry name" value="tRNA_Me_trans"/>
    <property type="match status" value="1"/>
</dbReference>
<comment type="catalytic activity">
    <reaction evidence="8 9">
        <text>S-sulfanyl-L-cysteinyl-[protein] + uridine(34) in tRNA + AH2 + ATP = 2-thiouridine(34) in tRNA + L-cysteinyl-[protein] + A + AMP + diphosphate + H(+)</text>
        <dbReference type="Rhea" id="RHEA:47032"/>
        <dbReference type="Rhea" id="RHEA-COMP:10131"/>
        <dbReference type="Rhea" id="RHEA-COMP:11726"/>
        <dbReference type="Rhea" id="RHEA-COMP:11727"/>
        <dbReference type="Rhea" id="RHEA-COMP:11728"/>
        <dbReference type="ChEBI" id="CHEBI:13193"/>
        <dbReference type="ChEBI" id="CHEBI:15378"/>
        <dbReference type="ChEBI" id="CHEBI:17499"/>
        <dbReference type="ChEBI" id="CHEBI:29950"/>
        <dbReference type="ChEBI" id="CHEBI:30616"/>
        <dbReference type="ChEBI" id="CHEBI:33019"/>
        <dbReference type="ChEBI" id="CHEBI:61963"/>
        <dbReference type="ChEBI" id="CHEBI:65315"/>
        <dbReference type="ChEBI" id="CHEBI:87170"/>
        <dbReference type="ChEBI" id="CHEBI:456215"/>
        <dbReference type="EC" id="2.8.1.13"/>
    </reaction>
</comment>
<protein>
    <recommendedName>
        <fullName evidence="9">tRNA-specific 2-thiouridylase MnmA</fullName>
        <ecNumber evidence="9">2.8.1.13</ecNumber>
    </recommendedName>
</protein>
<dbReference type="AlphaFoldDB" id="F3ZPM9"/>
<keyword evidence="13" id="KW-1185">Reference proteome</keyword>
<evidence type="ECO:0000256" key="3">
    <source>
        <dbReference type="ARBA" id="ARBA00022694"/>
    </source>
</evidence>
<dbReference type="EC" id="2.8.1.13" evidence="9"/>
<dbReference type="GO" id="GO:0002143">
    <property type="term" value="P:tRNA wobble position uridine thiolation"/>
    <property type="evidence" value="ECO:0007669"/>
    <property type="project" value="TreeGrafter"/>
</dbReference>
<dbReference type="GO" id="GO:0103016">
    <property type="term" value="F:tRNA-uridine 2-sulfurtransferase activity"/>
    <property type="evidence" value="ECO:0007669"/>
    <property type="project" value="UniProtKB-EC"/>
</dbReference>
<evidence type="ECO:0000259" key="10">
    <source>
        <dbReference type="Pfam" id="PF20258"/>
    </source>
</evidence>
<dbReference type="HAMAP" id="MF_00144">
    <property type="entry name" value="tRNA_thiouridyl_MnmA"/>
    <property type="match status" value="1"/>
</dbReference>
<evidence type="ECO:0000256" key="5">
    <source>
        <dbReference type="ARBA" id="ARBA00022840"/>
    </source>
</evidence>
<sequence length="371" mass="42227">MYNENSMDKNRNKRVLVGLSGGIDSSATCIMLMEQGYTPIGVTMQVWGDAPSEAKELADRLGMEHYIADERDDFKASVVKNFIDEYRSGRTPNPCVMCNPLFKFRILKDYADKLNCQWIATGHYSLLEERNGKVYLLAGRDTKKDQSYFLWRLGQDILSRCMFPLGPFVKTEVREYLKNKGFVHKSEEGESMEVCFIKGDYRDFLKEYYPDLDKEIGRGWFVDAKGKKLGEHLGYPYYTIGQRKGLNIALGKPAYVLKINADKNTVMLGDASDLETGYMLLEKDELVVPDEIFECDNLTVRVRYRSKPIPCQVIRLEEGNLLVKFNGSASAITPGQSAVFYSDNRVLGGAYIASQKGINWIVEQNKDKYNA</sequence>
<dbReference type="Pfam" id="PF20258">
    <property type="entry name" value="tRNA_Me_trans_C"/>
    <property type="match status" value="1"/>
</dbReference>
<dbReference type="Pfam" id="PF20259">
    <property type="entry name" value="tRNA_Me_trans_M"/>
    <property type="match status" value="1"/>
</dbReference>
<keyword evidence="4 9" id="KW-0547">Nucleotide-binding</keyword>
<feature type="region of interest" description="Interaction with tRNA" evidence="9">
    <location>
        <begin position="303"/>
        <end position="304"/>
    </location>
</feature>
<dbReference type="InterPro" id="IPR046884">
    <property type="entry name" value="MnmA-like_central"/>
</dbReference>
<dbReference type="FunFam" id="2.30.30.280:FF:000001">
    <property type="entry name" value="tRNA-specific 2-thiouridylase MnmA"/>
    <property type="match status" value="1"/>
</dbReference>
<proteinExistence type="inferred from homology"/>
<feature type="site" description="Interaction with tRNA" evidence="9">
    <location>
        <position position="123"/>
    </location>
</feature>
<feature type="binding site" evidence="9">
    <location>
        <begin position="18"/>
        <end position="25"/>
    </location>
    <ligand>
        <name>ATP</name>
        <dbReference type="ChEBI" id="CHEBI:30616"/>
    </ligand>
</feature>
<keyword evidence="1 9" id="KW-0820">tRNA-binding</keyword>
<feature type="binding site" evidence="9">
    <location>
        <position position="44"/>
    </location>
    <ligand>
        <name>ATP</name>
        <dbReference type="ChEBI" id="CHEBI:30616"/>
    </ligand>
</feature>
<dbReference type="CDD" id="cd01998">
    <property type="entry name" value="MnmA_TRMU-like"/>
    <property type="match status" value="1"/>
</dbReference>
<dbReference type="eggNOG" id="COG0482">
    <property type="taxonomic scope" value="Bacteria"/>
</dbReference>
<keyword evidence="7 9" id="KW-1015">Disulfide bond</keyword>
<feature type="region of interest" description="Interaction with tRNA" evidence="9">
    <location>
        <begin position="144"/>
        <end position="146"/>
    </location>
</feature>
<dbReference type="NCBIfam" id="TIGR00420">
    <property type="entry name" value="trmU"/>
    <property type="match status" value="1"/>
</dbReference>
<dbReference type="Gene3D" id="2.30.30.280">
    <property type="entry name" value="Adenine nucleotide alpha hydrolases-like domains"/>
    <property type="match status" value="1"/>
</dbReference>
<dbReference type="InterPro" id="IPR023382">
    <property type="entry name" value="MnmA-like_central_sf"/>
</dbReference>
<evidence type="ECO:0000256" key="8">
    <source>
        <dbReference type="ARBA" id="ARBA00051542"/>
    </source>
</evidence>
<evidence type="ECO:0000256" key="6">
    <source>
        <dbReference type="ARBA" id="ARBA00022884"/>
    </source>
</evidence>
<evidence type="ECO:0000256" key="2">
    <source>
        <dbReference type="ARBA" id="ARBA00022679"/>
    </source>
</evidence>
<feature type="site" description="Interaction with tRNA" evidence="9">
    <location>
        <position position="336"/>
    </location>
</feature>
<dbReference type="GO" id="GO:0000049">
    <property type="term" value="F:tRNA binding"/>
    <property type="evidence" value="ECO:0007669"/>
    <property type="project" value="UniProtKB-KW"/>
</dbReference>
<keyword evidence="2 9" id="KW-0808">Transferase</keyword>
<evidence type="ECO:0000313" key="12">
    <source>
        <dbReference type="EMBL" id="EGJ70388.1"/>
    </source>
</evidence>
<accession>F3ZPM9</accession>
<dbReference type="GO" id="GO:0005737">
    <property type="term" value="C:cytoplasm"/>
    <property type="evidence" value="ECO:0007669"/>
    <property type="project" value="UniProtKB-SubCell"/>
</dbReference>
<dbReference type="InterPro" id="IPR046885">
    <property type="entry name" value="MnmA-like_C"/>
</dbReference>